<dbReference type="EMBL" id="PZKG01000009">
    <property type="protein sequence ID" value="PTE23185.1"/>
    <property type="molecule type" value="Genomic_DNA"/>
</dbReference>
<dbReference type="PIRSF" id="PIRSF004633">
    <property type="entry name" value="UCP_PLP_oxd"/>
    <property type="match status" value="1"/>
</dbReference>
<dbReference type="Proteomes" id="UP000241010">
    <property type="component" value="Unassembled WGS sequence"/>
</dbReference>
<proteinExistence type="predicted"/>
<evidence type="ECO:0000313" key="2">
    <source>
        <dbReference type="EMBL" id="PTE23185.1"/>
    </source>
</evidence>
<sequence>MQTRPDPVLPADEDARALAQSLLRQARHAALGVLDPDHGGPAVSLIAFGLDSEGVPLTLISGLAPHMAALRANPAASVMVGDPGPRGDPLTHPRLMIRAEARLVDRATGDHAQLRDPWLVAHPKAKLYIDFTDFAFARLHPVSALLNAGFGRAFRLSPAELLPGGTSA</sequence>
<dbReference type="AlphaFoldDB" id="A0A2T4JZ45"/>
<comment type="caution">
    <text evidence="2">The sequence shown here is derived from an EMBL/GenBank/DDBJ whole genome shotgun (WGS) entry which is preliminary data.</text>
</comment>
<dbReference type="RefSeq" id="WP_107662545.1">
    <property type="nucleotide sequence ID" value="NZ_PZKG01000009.1"/>
</dbReference>
<feature type="domain" description="Pyridoxamine 5'-phosphate oxidase N-terminal" evidence="1">
    <location>
        <begin position="19"/>
        <end position="108"/>
    </location>
</feature>
<dbReference type="InterPro" id="IPR012349">
    <property type="entry name" value="Split_barrel_FMN-bd"/>
</dbReference>
<accession>A0A2T4JZ45</accession>
<dbReference type="Gene3D" id="2.30.110.10">
    <property type="entry name" value="Electron Transport, Fmn-binding Protein, Chain A"/>
    <property type="match status" value="1"/>
</dbReference>
<dbReference type="SUPFAM" id="SSF50475">
    <property type="entry name" value="FMN-binding split barrel"/>
    <property type="match status" value="1"/>
</dbReference>
<dbReference type="InterPro" id="IPR014419">
    <property type="entry name" value="HutZ"/>
</dbReference>
<reference evidence="2 3" key="1">
    <citation type="submission" date="2018-03" db="EMBL/GenBank/DDBJ databases">
        <title>Cereibacter changlensis.</title>
        <authorList>
            <person name="Meyer T.E."/>
            <person name="Miller S."/>
            <person name="Lodha T."/>
            <person name="Gandham S."/>
            <person name="Chintalapati S."/>
            <person name="Chintalapati V.R."/>
        </authorList>
    </citation>
    <scope>NUCLEOTIDE SEQUENCE [LARGE SCALE GENOMIC DNA]</scope>
    <source>
        <strain evidence="2 3">JA139</strain>
    </source>
</reference>
<protein>
    <submittedName>
        <fullName evidence="2">Pyridoxamine 5-phosphate oxidase</fullName>
    </submittedName>
</protein>
<dbReference type="InterPro" id="IPR011576">
    <property type="entry name" value="Pyridox_Oxase_N"/>
</dbReference>
<gene>
    <name evidence="2" type="ORF">C5F48_03635</name>
</gene>
<dbReference type="Pfam" id="PF01243">
    <property type="entry name" value="PNPOx_N"/>
    <property type="match status" value="1"/>
</dbReference>
<evidence type="ECO:0000259" key="1">
    <source>
        <dbReference type="Pfam" id="PF01243"/>
    </source>
</evidence>
<organism evidence="2 3">
    <name type="scientific">Cereibacter changlensis JA139</name>
    <dbReference type="NCBI Taxonomy" id="1188249"/>
    <lineage>
        <taxon>Bacteria</taxon>
        <taxon>Pseudomonadati</taxon>
        <taxon>Pseudomonadota</taxon>
        <taxon>Alphaproteobacteria</taxon>
        <taxon>Rhodobacterales</taxon>
        <taxon>Paracoccaceae</taxon>
        <taxon>Cereibacter</taxon>
    </lineage>
</organism>
<evidence type="ECO:0000313" key="3">
    <source>
        <dbReference type="Proteomes" id="UP000241010"/>
    </source>
</evidence>
<keyword evidence="3" id="KW-1185">Reference proteome</keyword>
<name>A0A2T4JZ45_9RHOB</name>
<dbReference type="OrthoDB" id="9814594at2"/>